<feature type="signal peptide" evidence="1">
    <location>
        <begin position="1"/>
        <end position="26"/>
    </location>
</feature>
<dbReference type="EMBL" id="NUYG01000035">
    <property type="protein sequence ID" value="PFM90947.1"/>
    <property type="molecule type" value="Genomic_DNA"/>
</dbReference>
<protein>
    <recommendedName>
        <fullName evidence="4">DUF4879 domain-containing protein</fullName>
    </recommendedName>
</protein>
<organism evidence="2 3">
    <name type="scientific">Bacillus thuringiensis</name>
    <dbReference type="NCBI Taxonomy" id="1428"/>
    <lineage>
        <taxon>Bacteria</taxon>
        <taxon>Bacillati</taxon>
        <taxon>Bacillota</taxon>
        <taxon>Bacilli</taxon>
        <taxon>Bacillales</taxon>
        <taxon>Bacillaceae</taxon>
        <taxon>Bacillus</taxon>
        <taxon>Bacillus cereus group</taxon>
    </lineage>
</organism>
<dbReference type="RefSeq" id="WP_088362078.1">
    <property type="nucleotide sequence ID" value="NZ_NUYG01000035.1"/>
</dbReference>
<name>A0AB36TTP1_BACTU</name>
<evidence type="ECO:0000256" key="1">
    <source>
        <dbReference type="SAM" id="SignalP"/>
    </source>
</evidence>
<sequence>MNFKKSIVSLLSISALTFSFGGATLAQEIVPLTKNQSIKTTLLGNTDVAYWNTDVKANNTIILKSGFTIPSGIYAIAVDGYQEAGSRGNPRIVYTLHKVTGANSTEQVWSSTIKTENGYVYAAIPISVGDNTTTYVLKAQNLTDFTVALRGNIIASSH</sequence>
<dbReference type="AlphaFoldDB" id="A0AB36TTP1"/>
<evidence type="ECO:0000313" key="3">
    <source>
        <dbReference type="Proteomes" id="UP000223839"/>
    </source>
</evidence>
<reference evidence="2 3" key="1">
    <citation type="submission" date="2017-09" db="EMBL/GenBank/DDBJ databases">
        <title>Large-scale bioinformatics analysis of Bacillus genomes uncovers conserved roles of natural products in bacterial physiology.</title>
        <authorList>
            <consortium name="Agbiome Team Llc"/>
            <person name="Bleich R.M."/>
            <person name="Grubbs K.J."/>
            <person name="Santa Maria K.C."/>
            <person name="Allen S.E."/>
            <person name="Farag S."/>
            <person name="Shank E.A."/>
            <person name="Bowers A."/>
        </authorList>
    </citation>
    <scope>NUCLEOTIDE SEQUENCE [LARGE SCALE GENOMIC DNA]</scope>
    <source>
        <strain evidence="2 3">AFS077661</strain>
    </source>
</reference>
<evidence type="ECO:0000313" key="2">
    <source>
        <dbReference type="EMBL" id="PFM90947.1"/>
    </source>
</evidence>
<feature type="chain" id="PRO_5044230875" description="DUF4879 domain-containing protein" evidence="1">
    <location>
        <begin position="27"/>
        <end position="158"/>
    </location>
</feature>
<evidence type="ECO:0008006" key="4">
    <source>
        <dbReference type="Google" id="ProtNLM"/>
    </source>
</evidence>
<keyword evidence="1" id="KW-0732">Signal</keyword>
<dbReference type="Proteomes" id="UP000223839">
    <property type="component" value="Unassembled WGS sequence"/>
</dbReference>
<comment type="caution">
    <text evidence="2">The sequence shown here is derived from an EMBL/GenBank/DDBJ whole genome shotgun (WGS) entry which is preliminary data.</text>
</comment>
<accession>A0AB36TTP1</accession>
<gene>
    <name evidence="2" type="ORF">COJ61_16575</name>
</gene>
<proteinExistence type="predicted"/>